<sequence length="34" mass="4123">MKYVLEEWIFVHKNSFKMHCALISFIPSHVFPDK</sequence>
<dbReference type="Proteomes" id="UP000004995">
    <property type="component" value="Unassembled WGS sequence"/>
</dbReference>
<protein>
    <submittedName>
        <fullName evidence="1">Uncharacterized protein</fullName>
    </submittedName>
</protein>
<reference evidence="1" key="2">
    <citation type="submission" date="2018-08" db="UniProtKB">
        <authorList>
            <consortium name="EnsemblPlants"/>
        </authorList>
    </citation>
    <scope>IDENTIFICATION</scope>
    <source>
        <strain evidence="1">Yugu1</strain>
    </source>
</reference>
<accession>K4AN98</accession>
<organism evidence="1 2">
    <name type="scientific">Setaria italica</name>
    <name type="common">Foxtail millet</name>
    <name type="synonym">Panicum italicum</name>
    <dbReference type="NCBI Taxonomy" id="4555"/>
    <lineage>
        <taxon>Eukaryota</taxon>
        <taxon>Viridiplantae</taxon>
        <taxon>Streptophyta</taxon>
        <taxon>Embryophyta</taxon>
        <taxon>Tracheophyta</taxon>
        <taxon>Spermatophyta</taxon>
        <taxon>Magnoliopsida</taxon>
        <taxon>Liliopsida</taxon>
        <taxon>Poales</taxon>
        <taxon>Poaceae</taxon>
        <taxon>PACMAD clade</taxon>
        <taxon>Panicoideae</taxon>
        <taxon>Panicodae</taxon>
        <taxon>Paniceae</taxon>
        <taxon>Cenchrinae</taxon>
        <taxon>Setaria</taxon>
    </lineage>
</organism>
<dbReference type="Gramene" id="KQK88806">
    <property type="protein sequence ID" value="KQK88806"/>
    <property type="gene ID" value="SETIT_040395mg"/>
</dbReference>
<dbReference type="EMBL" id="AGNK02005574">
    <property type="status" value="NOT_ANNOTATED_CDS"/>
    <property type="molecule type" value="Genomic_DNA"/>
</dbReference>
<dbReference type="AlphaFoldDB" id="K4AN98"/>
<dbReference type="EnsemblPlants" id="KQK88806">
    <property type="protein sequence ID" value="KQK88806"/>
    <property type="gene ID" value="SETIT_040395mg"/>
</dbReference>
<evidence type="ECO:0000313" key="2">
    <source>
        <dbReference type="Proteomes" id="UP000004995"/>
    </source>
</evidence>
<dbReference type="InParanoid" id="K4AN98"/>
<name>K4AN98_SETIT</name>
<dbReference type="HOGENOM" id="CLU_3377977_0_0_1"/>
<keyword evidence="2" id="KW-1185">Reference proteome</keyword>
<proteinExistence type="predicted"/>
<reference evidence="2" key="1">
    <citation type="journal article" date="2012" name="Nat. Biotechnol.">
        <title>Reference genome sequence of the model plant Setaria.</title>
        <authorList>
            <person name="Bennetzen J.L."/>
            <person name="Schmutz J."/>
            <person name="Wang H."/>
            <person name="Percifield R."/>
            <person name="Hawkins J."/>
            <person name="Pontaroli A.C."/>
            <person name="Estep M."/>
            <person name="Feng L."/>
            <person name="Vaughn J.N."/>
            <person name="Grimwood J."/>
            <person name="Jenkins J."/>
            <person name="Barry K."/>
            <person name="Lindquist E."/>
            <person name="Hellsten U."/>
            <person name="Deshpande S."/>
            <person name="Wang X."/>
            <person name="Wu X."/>
            <person name="Mitros T."/>
            <person name="Triplett J."/>
            <person name="Yang X."/>
            <person name="Ye C.Y."/>
            <person name="Mauro-Herrera M."/>
            <person name="Wang L."/>
            <person name="Li P."/>
            <person name="Sharma M."/>
            <person name="Sharma R."/>
            <person name="Ronald P.C."/>
            <person name="Panaud O."/>
            <person name="Kellogg E.A."/>
            <person name="Brutnell T.P."/>
            <person name="Doust A.N."/>
            <person name="Tuskan G.A."/>
            <person name="Rokhsar D."/>
            <person name="Devos K.M."/>
        </authorList>
    </citation>
    <scope>NUCLEOTIDE SEQUENCE [LARGE SCALE GENOMIC DNA]</scope>
    <source>
        <strain evidence="2">cv. Yugu1</strain>
    </source>
</reference>
<evidence type="ECO:0000313" key="1">
    <source>
        <dbReference type="EnsemblPlants" id="KQK88806"/>
    </source>
</evidence>